<dbReference type="EMBL" id="MCIF01000002">
    <property type="protein sequence ID" value="RAQ96525.1"/>
    <property type="molecule type" value="Genomic_DNA"/>
</dbReference>
<sequence length="286" mass="32395">MIEAHQLRRTFGQRQAVADLSLSVRRGEIFGLLGPNGAGKTTTIRLLSGQIIPDSGWARVAGCDVARDRLRLKQRIGVVFEEQNLYERLSARANLRFSCWLYGLPEKRIDEVLTLVDLRDRAREPVGKFSQGLKQRLLIARALLHQPSVLFLDEPGRGLDPISAHTVRQVIRQLSEAGTTILLTTHLMEEADQLCQRVAFIVNGRLVANDTPRHLKLQHGKRLLQVTLEEQQDHSRRLCDITLKLDDVGDQQRLTRWLSEGRVRALHTQEASLEEVFFRVAGVPLS</sequence>
<keyword evidence="4" id="KW-0547">Nucleotide-binding</keyword>
<comment type="caution">
    <text evidence="9">The sequence shown here is derived from an EMBL/GenBank/DDBJ whole genome shotgun (WGS) entry which is preliminary data.</text>
</comment>
<dbReference type="InterPro" id="IPR003439">
    <property type="entry name" value="ABC_transporter-like_ATP-bd"/>
</dbReference>
<evidence type="ECO:0000256" key="2">
    <source>
        <dbReference type="ARBA" id="ARBA00022448"/>
    </source>
</evidence>
<evidence type="ECO:0000256" key="6">
    <source>
        <dbReference type="ARBA" id="ARBA00022967"/>
    </source>
</evidence>
<evidence type="ECO:0000313" key="10">
    <source>
        <dbReference type="Proteomes" id="UP000248706"/>
    </source>
</evidence>
<dbReference type="Proteomes" id="UP000248706">
    <property type="component" value="Unassembled WGS sequence"/>
</dbReference>
<evidence type="ECO:0000256" key="4">
    <source>
        <dbReference type="ARBA" id="ARBA00022741"/>
    </source>
</evidence>
<keyword evidence="2" id="KW-0813">Transport</keyword>
<dbReference type="FunFam" id="3.40.50.300:FF:000589">
    <property type="entry name" value="ABC transporter, ATP-binding subunit"/>
    <property type="match status" value="1"/>
</dbReference>
<evidence type="ECO:0000259" key="8">
    <source>
        <dbReference type="PROSITE" id="PS50893"/>
    </source>
</evidence>
<dbReference type="SUPFAM" id="SSF52540">
    <property type="entry name" value="P-loop containing nucleoside triphosphate hydrolases"/>
    <property type="match status" value="1"/>
</dbReference>
<dbReference type="InterPro" id="IPR027417">
    <property type="entry name" value="P-loop_NTPase"/>
</dbReference>
<evidence type="ECO:0000256" key="5">
    <source>
        <dbReference type="ARBA" id="ARBA00022840"/>
    </source>
</evidence>
<proteinExistence type="predicted"/>
<dbReference type="AlphaFoldDB" id="A0A328VQX9"/>
<name>A0A328VQX9_9CHLR</name>
<dbReference type="PANTHER" id="PTHR42711">
    <property type="entry name" value="ABC TRANSPORTER ATP-BINDING PROTEIN"/>
    <property type="match status" value="1"/>
</dbReference>
<evidence type="ECO:0000256" key="7">
    <source>
        <dbReference type="ARBA" id="ARBA00023136"/>
    </source>
</evidence>
<dbReference type="PROSITE" id="PS50893">
    <property type="entry name" value="ABC_TRANSPORTER_2"/>
    <property type="match status" value="1"/>
</dbReference>
<evidence type="ECO:0000256" key="1">
    <source>
        <dbReference type="ARBA" id="ARBA00004236"/>
    </source>
</evidence>
<reference evidence="9 10" key="1">
    <citation type="submission" date="2016-08" db="EMBL/GenBank/DDBJ databases">
        <title>Analysis of Carbohydrate Active Enzymes in Thermogemmatispora T81 Reveals Carbohydrate Degradation Ability.</title>
        <authorList>
            <person name="Tomazini A."/>
            <person name="Lal S."/>
            <person name="Stott M."/>
            <person name="Henrissat B."/>
            <person name="Polikarpov I."/>
            <person name="Sparling R."/>
            <person name="Levin D.B."/>
        </authorList>
    </citation>
    <scope>NUCLEOTIDE SEQUENCE [LARGE SCALE GENOMIC DNA]</scope>
    <source>
        <strain evidence="9 10">T81</strain>
    </source>
</reference>
<gene>
    <name evidence="9" type="ORF">A4R35_13345</name>
</gene>
<keyword evidence="10" id="KW-1185">Reference proteome</keyword>
<dbReference type="Gene3D" id="3.40.50.300">
    <property type="entry name" value="P-loop containing nucleotide triphosphate hydrolases"/>
    <property type="match status" value="1"/>
</dbReference>
<accession>A0A328VQX9</accession>
<dbReference type="InterPro" id="IPR050763">
    <property type="entry name" value="ABC_transporter_ATP-binding"/>
</dbReference>
<keyword evidence="6" id="KW-1278">Translocase</keyword>
<dbReference type="InterPro" id="IPR003593">
    <property type="entry name" value="AAA+_ATPase"/>
</dbReference>
<dbReference type="GO" id="GO:0005886">
    <property type="term" value="C:plasma membrane"/>
    <property type="evidence" value="ECO:0007669"/>
    <property type="project" value="UniProtKB-SubCell"/>
</dbReference>
<keyword evidence="5" id="KW-0067">ATP-binding</keyword>
<dbReference type="GO" id="GO:0005524">
    <property type="term" value="F:ATP binding"/>
    <property type="evidence" value="ECO:0007669"/>
    <property type="project" value="UniProtKB-KW"/>
</dbReference>
<protein>
    <submittedName>
        <fullName evidence="9">ABC transporter</fullName>
    </submittedName>
</protein>
<comment type="subcellular location">
    <subcellularLocation>
        <location evidence="1">Cell membrane</location>
    </subcellularLocation>
</comment>
<dbReference type="Pfam" id="PF00005">
    <property type="entry name" value="ABC_tran"/>
    <property type="match status" value="1"/>
</dbReference>
<dbReference type="SMART" id="SM00382">
    <property type="entry name" value="AAA"/>
    <property type="match status" value="1"/>
</dbReference>
<organism evidence="9 10">
    <name type="scientific">Thermogemmatispora tikiterensis</name>
    <dbReference type="NCBI Taxonomy" id="1825093"/>
    <lineage>
        <taxon>Bacteria</taxon>
        <taxon>Bacillati</taxon>
        <taxon>Chloroflexota</taxon>
        <taxon>Ktedonobacteria</taxon>
        <taxon>Thermogemmatisporales</taxon>
        <taxon>Thermogemmatisporaceae</taxon>
        <taxon>Thermogemmatispora</taxon>
    </lineage>
</organism>
<dbReference type="PANTHER" id="PTHR42711:SF13">
    <property type="entry name" value="ABC TRANSPORTER, ATP-BINDING PROTEIN"/>
    <property type="match status" value="1"/>
</dbReference>
<dbReference type="GO" id="GO:0016887">
    <property type="term" value="F:ATP hydrolysis activity"/>
    <property type="evidence" value="ECO:0007669"/>
    <property type="project" value="InterPro"/>
</dbReference>
<feature type="domain" description="ABC transporter" evidence="8">
    <location>
        <begin position="2"/>
        <end position="228"/>
    </location>
</feature>
<keyword evidence="7" id="KW-0472">Membrane</keyword>
<dbReference type="OrthoDB" id="9804819at2"/>
<keyword evidence="3" id="KW-1003">Cell membrane</keyword>
<evidence type="ECO:0000313" key="9">
    <source>
        <dbReference type="EMBL" id="RAQ96525.1"/>
    </source>
</evidence>
<evidence type="ECO:0000256" key="3">
    <source>
        <dbReference type="ARBA" id="ARBA00022475"/>
    </source>
</evidence>